<dbReference type="EMBL" id="JARTLI010000070">
    <property type="protein sequence ID" value="MED5053792.1"/>
    <property type="molecule type" value="Genomic_DNA"/>
</dbReference>
<name>A0ABD5J0N3_9BACL</name>
<gene>
    <name evidence="1" type="ORF">P9850_18690</name>
</gene>
<feature type="non-terminal residue" evidence="1">
    <location>
        <position position="1"/>
    </location>
</feature>
<dbReference type="AlphaFoldDB" id="A0ABD5J0N3"/>
<organism evidence="1 2">
    <name type="scientific">Anoxybacteroides rupiense</name>
    <dbReference type="NCBI Taxonomy" id="311460"/>
    <lineage>
        <taxon>Bacteria</taxon>
        <taxon>Bacillati</taxon>
        <taxon>Bacillota</taxon>
        <taxon>Bacilli</taxon>
        <taxon>Bacillales</taxon>
        <taxon>Anoxybacillaceae</taxon>
        <taxon>Anoxybacteroides</taxon>
    </lineage>
</organism>
<protein>
    <submittedName>
        <fullName evidence="1">Uncharacterized protein</fullName>
    </submittedName>
</protein>
<comment type="caution">
    <text evidence="1">The sequence shown here is derived from an EMBL/GenBank/DDBJ whole genome shotgun (WGS) entry which is preliminary data.</text>
</comment>
<sequence>QQWRFYTFSLPPLILLDQVIHANDLPTNKKDTKRALGSFSVLQLAGRTIFYKIALINGEKIKFTK</sequence>
<evidence type="ECO:0000313" key="2">
    <source>
        <dbReference type="Proteomes" id="UP001339962"/>
    </source>
</evidence>
<dbReference type="Proteomes" id="UP001339962">
    <property type="component" value="Unassembled WGS sequence"/>
</dbReference>
<reference evidence="1 2" key="1">
    <citation type="submission" date="2023-03" db="EMBL/GenBank/DDBJ databases">
        <title>Bacillus Genome Sequencing.</title>
        <authorList>
            <person name="Dunlap C."/>
        </authorList>
    </citation>
    <scope>NUCLEOTIDE SEQUENCE [LARGE SCALE GENOMIC DNA]</scope>
    <source>
        <strain evidence="1 2">NRS-38</strain>
    </source>
</reference>
<proteinExistence type="predicted"/>
<accession>A0ABD5J0N3</accession>
<evidence type="ECO:0000313" key="1">
    <source>
        <dbReference type="EMBL" id="MED5053792.1"/>
    </source>
</evidence>
<dbReference type="RefSeq" id="WP_328219507.1">
    <property type="nucleotide sequence ID" value="NZ_JARTLI010000070.1"/>
</dbReference>